<evidence type="ECO:0000313" key="4">
    <source>
        <dbReference type="Proteomes" id="UP001055303"/>
    </source>
</evidence>
<dbReference type="OrthoDB" id="7990359at2"/>
<gene>
    <name evidence="1" type="ORF">IFDJLNFL_0134</name>
    <name evidence="2" type="ORF">MTDSW087_02584</name>
</gene>
<reference evidence="2 3" key="1">
    <citation type="submission" date="2019-06" db="EMBL/GenBank/DDBJ databases">
        <authorList>
            <person name="Rodrigo-Torres L."/>
            <person name="Arahal R. D."/>
            <person name="Lucena T."/>
        </authorList>
    </citation>
    <scope>NUCLEOTIDE SEQUENCE [LARGE SCALE GENOMIC DNA]</scope>
    <source>
        <strain evidence="2 3">SW08-7</strain>
    </source>
</reference>
<evidence type="ECO:0000313" key="2">
    <source>
        <dbReference type="EMBL" id="VUF12889.1"/>
    </source>
</evidence>
<protein>
    <submittedName>
        <fullName evidence="2">Uncharacterized protein</fullName>
    </submittedName>
</protein>
<proteinExistence type="predicted"/>
<dbReference type="RefSeq" id="WP_144764419.1">
    <property type="nucleotide sequence ID" value="NZ_BPQI01000003.1"/>
</dbReference>
<dbReference type="AlphaFoldDB" id="A0A564FXI1"/>
<dbReference type="EMBL" id="CABFVH010000014">
    <property type="protein sequence ID" value="VUF12889.1"/>
    <property type="molecule type" value="Genomic_DNA"/>
</dbReference>
<evidence type="ECO:0000313" key="1">
    <source>
        <dbReference type="EMBL" id="GJD54266.1"/>
    </source>
</evidence>
<evidence type="ECO:0000313" key="3">
    <source>
        <dbReference type="Proteomes" id="UP000401717"/>
    </source>
</evidence>
<reference evidence="1" key="3">
    <citation type="submission" date="2021-08" db="EMBL/GenBank/DDBJ databases">
        <authorList>
            <person name="Tani A."/>
            <person name="Ola A."/>
            <person name="Ogura Y."/>
            <person name="Katsura K."/>
            <person name="Hayashi T."/>
        </authorList>
    </citation>
    <scope>NUCLEOTIDE SEQUENCE</scope>
    <source>
        <strain evidence="1">DSM 22415</strain>
    </source>
</reference>
<name>A0A564FXI1_9HYPH</name>
<sequence length="243" mass="25940">MPDPDLTPATSSATLAARLHPVADDLLVCRIEHLPTFAVPLGLAGNPGARLEAWALAVSPQDAGEAISYLLLLRVAAGSREDFRPGGGFVLATHFRDLPVEILTADRFVLTPHEYAVLARSALTVQLGEDDGARRAADALLAFLAPGLDTFLDADGEAELLDLGLDGRTLTVTGGYLPQWIVLRAEDGYHRFAVEEAALRFDGPATAALTLDPAWTPGLLADRAILVGRDDHRIGVLRRRRGA</sequence>
<dbReference type="Proteomes" id="UP000401717">
    <property type="component" value="Unassembled WGS sequence"/>
</dbReference>
<organism evidence="2 3">
    <name type="scientific">Methylobacterium dankookense</name>
    <dbReference type="NCBI Taxonomy" id="560405"/>
    <lineage>
        <taxon>Bacteria</taxon>
        <taxon>Pseudomonadati</taxon>
        <taxon>Pseudomonadota</taxon>
        <taxon>Alphaproteobacteria</taxon>
        <taxon>Hyphomicrobiales</taxon>
        <taxon>Methylobacteriaceae</taxon>
        <taxon>Methylobacterium</taxon>
    </lineage>
</organism>
<reference evidence="1" key="2">
    <citation type="journal article" date="2021" name="Front. Microbiol.">
        <title>Comprehensive Comparative Genomics and Phenotyping of Methylobacterium Species.</title>
        <authorList>
            <person name="Alessa O."/>
            <person name="Ogura Y."/>
            <person name="Fujitani Y."/>
            <person name="Takami H."/>
            <person name="Hayashi T."/>
            <person name="Sahin N."/>
            <person name="Tani A."/>
        </authorList>
    </citation>
    <scope>NUCLEOTIDE SEQUENCE</scope>
    <source>
        <strain evidence="1">DSM 22415</strain>
    </source>
</reference>
<accession>A0A564FXI1</accession>
<keyword evidence="4" id="KW-1185">Reference proteome</keyword>
<dbReference type="EMBL" id="BPQI01000003">
    <property type="protein sequence ID" value="GJD54266.1"/>
    <property type="molecule type" value="Genomic_DNA"/>
</dbReference>
<dbReference type="Proteomes" id="UP001055303">
    <property type="component" value="Unassembled WGS sequence"/>
</dbReference>